<evidence type="ECO:0000259" key="2">
    <source>
        <dbReference type="PROSITE" id="PS51194"/>
    </source>
</evidence>
<dbReference type="PROSITE" id="PS51194">
    <property type="entry name" value="HELICASE_CTER"/>
    <property type="match status" value="1"/>
</dbReference>
<reference evidence="3" key="1">
    <citation type="submission" date="2020-04" db="EMBL/GenBank/DDBJ databases">
        <authorList>
            <person name="Chiriac C."/>
            <person name="Salcher M."/>
            <person name="Ghai R."/>
            <person name="Kavagutti S V."/>
        </authorList>
    </citation>
    <scope>NUCLEOTIDE SEQUENCE</scope>
</reference>
<sequence length="533" mass="58898">MLREYQQRTIDQLYAWFEAGGRGNPCLVLPTGSGKSHIVAAMCKDALQNWPETRVLMLTHVKELIEQNAEKMRLHWPGAPMGIYSASIGKKQLGEPITFAGIQSVRSKARELGHIDLVIIDECHLVNHKDEGGYRKLLGELKAINPALRVVGLTATPYRLGHGLITDKPALFDDLIEPVSIEELVFKNYLAPLRSKVTRAKLDTSGVHKRGGEFIEAELQAAVDTDDNNQRVVREVIDLACDRKAWLVFCTGVKHAHHVAEVLQQHGIAAECVTGETPKKEREKMLSDFKAGRLRALTNANVLTTGFDYPDIDLIAMLRPTMSASLYVQMAGRGMRVKSHADHCLVLDFAGVVATHGPITAVQPPKKAGEGNGEAPVKVCDNCGELCAIAARVCSACGHAFPEPERRKLELHQDDIMGLEGKDLDVTSWNWRRHISKASGKEMLSCTYYGSLSDRPITEYLPVLHDGYAGDKAMRQLMTMATSSGANLAEATHMEGSEGLEYLAVQMSNSRPPSSIEYKMDGKFHRVLKRSWE</sequence>
<feature type="domain" description="Helicase C-terminal" evidence="2">
    <location>
        <begin position="232"/>
        <end position="383"/>
    </location>
</feature>
<dbReference type="InterPro" id="IPR050742">
    <property type="entry name" value="Helicase_Restrict-Modif_Enz"/>
</dbReference>
<dbReference type="InterPro" id="IPR014001">
    <property type="entry name" value="Helicase_ATP-bd"/>
</dbReference>
<organism evidence="3">
    <name type="scientific">uncultured Caudovirales phage</name>
    <dbReference type="NCBI Taxonomy" id="2100421"/>
    <lineage>
        <taxon>Viruses</taxon>
        <taxon>Duplodnaviria</taxon>
        <taxon>Heunggongvirae</taxon>
        <taxon>Uroviricota</taxon>
        <taxon>Caudoviricetes</taxon>
        <taxon>Peduoviridae</taxon>
        <taxon>Maltschvirus</taxon>
        <taxon>Maltschvirus maltsch</taxon>
    </lineage>
</organism>
<protein>
    <submittedName>
        <fullName evidence="3">SSL2 DNA or RNA helicases of superfamily II</fullName>
    </submittedName>
</protein>
<dbReference type="InterPro" id="IPR027417">
    <property type="entry name" value="P-loop_NTPase"/>
</dbReference>
<feature type="domain" description="Helicase ATP-binding" evidence="1">
    <location>
        <begin position="16"/>
        <end position="157"/>
    </location>
</feature>
<evidence type="ECO:0000313" key="3">
    <source>
        <dbReference type="EMBL" id="CAB4141602.1"/>
    </source>
</evidence>
<dbReference type="InterPro" id="IPR006935">
    <property type="entry name" value="Helicase/UvrB_N"/>
</dbReference>
<dbReference type="GO" id="GO:0016787">
    <property type="term" value="F:hydrolase activity"/>
    <property type="evidence" value="ECO:0007669"/>
    <property type="project" value="InterPro"/>
</dbReference>
<dbReference type="Pfam" id="PF00271">
    <property type="entry name" value="Helicase_C"/>
    <property type="match status" value="1"/>
</dbReference>
<gene>
    <name evidence="3" type="ORF">UFOVP416_50</name>
</gene>
<keyword evidence="3" id="KW-0067">ATP-binding</keyword>
<keyword evidence="3" id="KW-0347">Helicase</keyword>
<dbReference type="Pfam" id="PF04851">
    <property type="entry name" value="ResIII"/>
    <property type="match status" value="1"/>
</dbReference>
<name>A0A6J5M616_9CAUD</name>
<dbReference type="GO" id="GO:0005524">
    <property type="term" value="F:ATP binding"/>
    <property type="evidence" value="ECO:0007669"/>
    <property type="project" value="InterPro"/>
</dbReference>
<dbReference type="GO" id="GO:0004386">
    <property type="term" value="F:helicase activity"/>
    <property type="evidence" value="ECO:0007669"/>
    <property type="project" value="UniProtKB-KW"/>
</dbReference>
<dbReference type="PROSITE" id="PS51192">
    <property type="entry name" value="HELICASE_ATP_BIND_1"/>
    <property type="match status" value="1"/>
</dbReference>
<dbReference type="SMART" id="SM00490">
    <property type="entry name" value="HELICc"/>
    <property type="match status" value="1"/>
</dbReference>
<dbReference type="InterPro" id="IPR001650">
    <property type="entry name" value="Helicase_C-like"/>
</dbReference>
<dbReference type="EMBL" id="LR796392">
    <property type="protein sequence ID" value="CAB4141602.1"/>
    <property type="molecule type" value="Genomic_DNA"/>
</dbReference>
<keyword evidence="3" id="KW-0378">Hydrolase</keyword>
<dbReference type="PANTHER" id="PTHR47396:SF1">
    <property type="entry name" value="ATP-DEPENDENT HELICASE IRC3-RELATED"/>
    <property type="match status" value="1"/>
</dbReference>
<keyword evidence="3" id="KW-0547">Nucleotide-binding</keyword>
<proteinExistence type="predicted"/>
<dbReference type="Gene3D" id="3.40.50.300">
    <property type="entry name" value="P-loop containing nucleotide triphosphate hydrolases"/>
    <property type="match status" value="2"/>
</dbReference>
<dbReference type="PANTHER" id="PTHR47396">
    <property type="entry name" value="TYPE I RESTRICTION ENZYME ECOKI R PROTEIN"/>
    <property type="match status" value="1"/>
</dbReference>
<evidence type="ECO:0000259" key="1">
    <source>
        <dbReference type="PROSITE" id="PS51192"/>
    </source>
</evidence>
<dbReference type="SUPFAM" id="SSF52540">
    <property type="entry name" value="P-loop containing nucleoside triphosphate hydrolases"/>
    <property type="match status" value="1"/>
</dbReference>
<accession>A0A6J5M616</accession>
<dbReference type="GO" id="GO:0003677">
    <property type="term" value="F:DNA binding"/>
    <property type="evidence" value="ECO:0007669"/>
    <property type="project" value="InterPro"/>
</dbReference>
<dbReference type="SMART" id="SM00487">
    <property type="entry name" value="DEXDc"/>
    <property type="match status" value="1"/>
</dbReference>